<dbReference type="Proteomes" id="UP000694398">
    <property type="component" value="Unassembled WGS sequence"/>
</dbReference>
<feature type="region of interest" description="Disordered" evidence="3">
    <location>
        <begin position="578"/>
        <end position="628"/>
    </location>
</feature>
<feature type="region of interest" description="Disordered" evidence="3">
    <location>
        <begin position="419"/>
        <end position="485"/>
    </location>
</feature>
<feature type="domain" description="ITPR-interacting" evidence="4">
    <location>
        <begin position="114"/>
        <end position="266"/>
    </location>
</feature>
<feature type="compositionally biased region" description="Polar residues" evidence="3">
    <location>
        <begin position="238"/>
        <end position="247"/>
    </location>
</feature>
<evidence type="ECO:0000256" key="2">
    <source>
        <dbReference type="SAM" id="Coils"/>
    </source>
</evidence>
<feature type="compositionally biased region" description="Basic and acidic residues" evidence="3">
    <location>
        <begin position="578"/>
        <end position="601"/>
    </location>
</feature>
<evidence type="ECO:0000259" key="4">
    <source>
        <dbReference type="SMART" id="SM01257"/>
    </source>
</evidence>
<feature type="coiled-coil region" evidence="2">
    <location>
        <begin position="861"/>
        <end position="921"/>
    </location>
</feature>
<dbReference type="InterPro" id="IPR029326">
    <property type="entry name" value="SSFA2_C"/>
</dbReference>
<dbReference type="OMA" id="PDICTRI"/>
<dbReference type="AlphaFoldDB" id="A0A8C2VPC5"/>
<feature type="compositionally biased region" description="Polar residues" evidence="3">
    <location>
        <begin position="602"/>
        <end position="616"/>
    </location>
</feature>
<dbReference type="CTD" id="223075"/>
<feature type="compositionally biased region" description="Low complexity" evidence="3">
    <location>
        <begin position="461"/>
        <end position="475"/>
    </location>
</feature>
<reference evidence="5" key="2">
    <citation type="submission" date="2025-09" db="UniProtKB">
        <authorList>
            <consortium name="Ensembl"/>
        </authorList>
    </citation>
    <scope>IDENTIFICATION</scope>
</reference>
<dbReference type="Pfam" id="PF14723">
    <property type="entry name" value="SSFA2_C"/>
    <property type="match status" value="1"/>
</dbReference>
<dbReference type="OrthoDB" id="9836301at2759"/>
<feature type="region of interest" description="Disordered" evidence="3">
    <location>
        <begin position="231"/>
        <end position="274"/>
    </location>
</feature>
<dbReference type="GO" id="GO:0005102">
    <property type="term" value="F:signaling receptor binding"/>
    <property type="evidence" value="ECO:0007669"/>
    <property type="project" value="InterPro"/>
</dbReference>
<gene>
    <name evidence="5" type="primary">ITPRID1</name>
</gene>
<dbReference type="PANTHER" id="PTHR17469:SF14">
    <property type="entry name" value="PROTEIN ITPRID1"/>
    <property type="match status" value="1"/>
</dbReference>
<feature type="compositionally biased region" description="Polar residues" evidence="3">
    <location>
        <begin position="443"/>
        <end position="452"/>
    </location>
</feature>
<dbReference type="InterPro" id="IPR043444">
    <property type="entry name" value="TESPA1-like"/>
</dbReference>
<evidence type="ECO:0000256" key="3">
    <source>
        <dbReference type="SAM" id="MobiDB-lite"/>
    </source>
</evidence>
<organism evidence="5 6">
    <name type="scientific">Chinchilla lanigera</name>
    <name type="common">Long-tailed chinchilla</name>
    <name type="synonym">Chinchilla villidera</name>
    <dbReference type="NCBI Taxonomy" id="34839"/>
    <lineage>
        <taxon>Eukaryota</taxon>
        <taxon>Metazoa</taxon>
        <taxon>Chordata</taxon>
        <taxon>Craniata</taxon>
        <taxon>Vertebrata</taxon>
        <taxon>Euteleostomi</taxon>
        <taxon>Mammalia</taxon>
        <taxon>Eutheria</taxon>
        <taxon>Euarchontoglires</taxon>
        <taxon>Glires</taxon>
        <taxon>Rodentia</taxon>
        <taxon>Hystricomorpha</taxon>
        <taxon>Chinchillidae</taxon>
        <taxon>Chinchilla</taxon>
    </lineage>
</organism>
<dbReference type="GeneID" id="102025444"/>
<dbReference type="InterPro" id="IPR029325">
    <property type="entry name" value="ITPR-bd"/>
</dbReference>
<dbReference type="PANTHER" id="PTHR17469">
    <property type="entry name" value="SPERM SPECIFIC ANTIGEN 2-RELATED"/>
    <property type="match status" value="1"/>
</dbReference>
<accession>A0A8C2VPC5</accession>
<feature type="region of interest" description="Disordered" evidence="3">
    <location>
        <begin position="500"/>
        <end position="554"/>
    </location>
</feature>
<evidence type="ECO:0000256" key="1">
    <source>
        <dbReference type="ARBA" id="ARBA00023054"/>
    </source>
</evidence>
<name>A0A8C2VPC5_CHILA</name>
<protein>
    <submittedName>
        <fullName evidence="5">ITPR interacting domain containing 1</fullName>
    </submittedName>
</protein>
<dbReference type="Pfam" id="PF14722">
    <property type="entry name" value="KRAP_IP3R_bind"/>
    <property type="match status" value="1"/>
</dbReference>
<evidence type="ECO:0000313" key="6">
    <source>
        <dbReference type="Proteomes" id="UP000694398"/>
    </source>
</evidence>
<proteinExistence type="predicted"/>
<keyword evidence="1 2" id="KW-0175">Coiled coil</keyword>
<dbReference type="Ensembl" id="ENSCLAT00000015706.1">
    <property type="protein sequence ID" value="ENSCLAP00000015544.1"/>
    <property type="gene ID" value="ENSCLAG00000010687.1"/>
</dbReference>
<keyword evidence="6" id="KW-1185">Reference proteome</keyword>
<dbReference type="GeneTree" id="ENSGT00940000161762"/>
<evidence type="ECO:0000313" key="5">
    <source>
        <dbReference type="Ensembl" id="ENSCLAP00000015544.1"/>
    </source>
</evidence>
<sequence>MMAEKLQVPDNPQEGRGKIKRDILRYTKKAWVPLDEQLYPDPKEESQTATVALLAIEDSKRESIQQWLDSGFFISVNENVQQLINHTVALHEQGMVQTTVKDYMRSLHQFSETPALSRGTSFNSCYSTTSVPQSIPEWLELWEKDPVEILLDLGFGADEPDICTRIPTRFLRCGSAVRGINIRVFLEAQKQRMDLENPDFYGRFRQLEVLDQVTNALSSLLNDVNTLQNEAEEKAGGQSMNRTSVSGVKQHHTRASKLFQRASRQSIRRDYHTEASGSIKMKDGVFIPSTKPQEYAAELSAASFSPNQSHQFPLTESHSVQATDSLTSCHPLQVPLSKQWPCSSMLATQTPPSCVSKDSGKGGTQKENSVHINKLKRLSRLVAKAPDSFEMEEVQSFEEETGSPLDMTSGIVGTRVDRANSCQSDSSGFLEEPAEPLPLQRPSLPTSQSPTENGDRKSWDQSHSSVSSQDCQQQSKGLGSKSMVSSSLTSQDWSVLEGKTSASVVKEEPQLEATEGPQELLIPDMPLAKTTTWGEHPWEDSHLQQPSPTPSAEYEGVGAIATSTVDTPQGITVTHITEQKKGSLRPEGDGEVLRQRRHCDSQRSPGIDQTQVSFPQKGSDVPVAEESSKHCPDINNILLAQERPPQHLPRPREVIPYRSDLVQAPNKSTSHSNKVLGDAPMDSSAGCSRSVTTQLSSSLVSAAQSVVALGVNYRRTDTECTLCGPMTTTELREETEARQVNDVSVQTYTCESEPCHCCIFPNNEAFSHGHPPLTKSVSLDTSFPSVDLIGTCPTTPTPCCVCCHHHFHSCEKSLGIGPAPSASRHWLCSHAEHMETKFTKTSRALQDTIIRELCSGTVHEMEAMKMICQSFREHLEEIEQNLVGQQTLFCKYMSEEEREEAEQLQTLREALRQQVAELEFQLGHRAQQIREGILMQLELLTGEMSEHCTSLQQYSWMEENDGQTSDAGTQPTVAPELAFPPSGGHQVPCVGTTQMAVLAAPHLETSTRMSLLSPAWAESDPACLLHPVEEKDAMSSSRSELI</sequence>
<dbReference type="SMART" id="SM01257">
    <property type="entry name" value="KRAP_IP3R_bind"/>
    <property type="match status" value="1"/>
</dbReference>
<feature type="region of interest" description="Disordered" evidence="3">
    <location>
        <begin position="350"/>
        <end position="370"/>
    </location>
</feature>
<reference evidence="5" key="1">
    <citation type="submission" date="2025-08" db="UniProtKB">
        <authorList>
            <consortium name="Ensembl"/>
        </authorList>
    </citation>
    <scope>IDENTIFICATION</scope>
</reference>